<comment type="pathway">
    <text evidence="1">Metabolic intermediate biosynthesis; chorismate biosynthesis; chorismate from D-erythrose 4-phosphate and phosphoenolpyruvate: step 6/7.</text>
</comment>
<feature type="domain" description="Enolpyruvate transferase" evidence="8">
    <location>
        <begin position="6"/>
        <end position="432"/>
    </location>
</feature>
<proteinExistence type="inferred from homology"/>
<dbReference type="AlphaFoldDB" id="A0A0W8G2A6"/>
<keyword evidence="6" id="KW-0057">Aromatic amino acid biosynthesis</keyword>
<evidence type="ECO:0000313" key="9">
    <source>
        <dbReference type="EMBL" id="KUG27320.1"/>
    </source>
</evidence>
<evidence type="ECO:0000256" key="6">
    <source>
        <dbReference type="ARBA" id="ARBA00023141"/>
    </source>
</evidence>
<evidence type="ECO:0000256" key="7">
    <source>
        <dbReference type="ARBA" id="ARBA00044633"/>
    </source>
</evidence>
<dbReference type="PANTHER" id="PTHR21090">
    <property type="entry name" value="AROM/DEHYDROQUINATE SYNTHASE"/>
    <property type="match status" value="1"/>
</dbReference>
<dbReference type="SUPFAM" id="SSF55205">
    <property type="entry name" value="EPT/RTPC-like"/>
    <property type="match status" value="1"/>
</dbReference>
<dbReference type="GO" id="GO:0009073">
    <property type="term" value="P:aromatic amino acid family biosynthetic process"/>
    <property type="evidence" value="ECO:0007669"/>
    <property type="project" value="UniProtKB-KW"/>
</dbReference>
<dbReference type="CDD" id="cd01556">
    <property type="entry name" value="EPSP_synthase"/>
    <property type="match status" value="1"/>
</dbReference>
<comment type="similarity">
    <text evidence="2">Belongs to the EPSP synthase family.</text>
</comment>
<reference evidence="9" key="1">
    <citation type="journal article" date="2015" name="Proc. Natl. Acad. Sci. U.S.A.">
        <title>Networks of energetic and metabolic interactions define dynamics in microbial communities.</title>
        <authorList>
            <person name="Embree M."/>
            <person name="Liu J.K."/>
            <person name="Al-Bassam M.M."/>
            <person name="Zengler K."/>
        </authorList>
    </citation>
    <scope>NUCLEOTIDE SEQUENCE</scope>
</reference>
<dbReference type="InterPro" id="IPR006264">
    <property type="entry name" value="EPSP_synthase"/>
</dbReference>
<dbReference type="InterPro" id="IPR001986">
    <property type="entry name" value="Enolpyruvate_Tfrase_dom"/>
</dbReference>
<comment type="caution">
    <text evidence="9">The sequence shown here is derived from an EMBL/GenBank/DDBJ whole genome shotgun (WGS) entry which is preliminary data.</text>
</comment>
<dbReference type="HAMAP" id="MF_00210">
    <property type="entry name" value="EPSP_synth"/>
    <property type="match status" value="1"/>
</dbReference>
<dbReference type="Pfam" id="PF00275">
    <property type="entry name" value="EPSP_synthase"/>
    <property type="match status" value="1"/>
</dbReference>
<dbReference type="Gene3D" id="3.65.10.10">
    <property type="entry name" value="Enolpyruvate transferase domain"/>
    <property type="match status" value="2"/>
</dbReference>
<dbReference type="EMBL" id="LNQE01000342">
    <property type="protein sequence ID" value="KUG27320.1"/>
    <property type="molecule type" value="Genomic_DNA"/>
</dbReference>
<evidence type="ECO:0000256" key="1">
    <source>
        <dbReference type="ARBA" id="ARBA00004811"/>
    </source>
</evidence>
<organism evidence="9">
    <name type="scientific">hydrocarbon metagenome</name>
    <dbReference type="NCBI Taxonomy" id="938273"/>
    <lineage>
        <taxon>unclassified sequences</taxon>
        <taxon>metagenomes</taxon>
        <taxon>ecological metagenomes</taxon>
    </lineage>
</organism>
<keyword evidence="4" id="KW-0028">Amino-acid biosynthesis</keyword>
<dbReference type="InterPro" id="IPR023193">
    <property type="entry name" value="EPSP_synthase_CS"/>
</dbReference>
<sequence length="437" mass="45754">MNAVIINAPASKSVSHRMLICAALAEGESRVTGVLESQDLERTRACLAAMGAGIAGRDGDYLVRGVAGVPRGGTAEPAVLDVGESGTTCRLIVAVAAAGQGLFTVSGRGRMHERPIGELTRVLAGLGTGVDFPGRPDCPPVRITASGLSGGTAEITLEESSQYLSGLLLASPLASGPLTILVTGKKAVSWPYVAVTLSAMRDCGVPVAVETRHGGDWIATAPETITRAEPGRLRFLCRPGRYLPGVRQVEGDWSNASYFLAAGALGLRPVRVENLRRDSAQGDRAMVDILGRMGARLTQDADSVTVFPSPLSGITVDMGHCPDLVPTVAAAAAMAVGTTTIRNVAHLRIKESDRLAALADNLTRAGARATVLPDGLRIEPGLIPPHDTVSFATYDDHRMAMSMALFGLGGVTARFDNPGCVAKSFPHFFDEWSKLRA</sequence>
<evidence type="ECO:0000256" key="3">
    <source>
        <dbReference type="ARBA" id="ARBA00012450"/>
    </source>
</evidence>
<dbReference type="EC" id="2.5.1.19" evidence="3"/>
<gene>
    <name evidence="9" type="ORF">ASZ90_002849</name>
</gene>
<dbReference type="InterPro" id="IPR013792">
    <property type="entry name" value="RNA3'P_cycl/enolpyr_Trfase_a/b"/>
</dbReference>
<evidence type="ECO:0000256" key="5">
    <source>
        <dbReference type="ARBA" id="ARBA00022679"/>
    </source>
</evidence>
<dbReference type="GO" id="GO:0008652">
    <property type="term" value="P:amino acid biosynthetic process"/>
    <property type="evidence" value="ECO:0007669"/>
    <property type="project" value="UniProtKB-KW"/>
</dbReference>
<dbReference type="NCBIfam" id="TIGR01356">
    <property type="entry name" value="aroA"/>
    <property type="match status" value="1"/>
</dbReference>
<evidence type="ECO:0000256" key="4">
    <source>
        <dbReference type="ARBA" id="ARBA00022605"/>
    </source>
</evidence>
<comment type="catalytic activity">
    <reaction evidence="7">
        <text>3-phosphoshikimate + phosphoenolpyruvate = 5-O-(1-carboxyvinyl)-3-phosphoshikimate + phosphate</text>
        <dbReference type="Rhea" id="RHEA:21256"/>
        <dbReference type="ChEBI" id="CHEBI:43474"/>
        <dbReference type="ChEBI" id="CHEBI:57701"/>
        <dbReference type="ChEBI" id="CHEBI:58702"/>
        <dbReference type="ChEBI" id="CHEBI:145989"/>
        <dbReference type="EC" id="2.5.1.19"/>
    </reaction>
    <physiologicalReaction direction="left-to-right" evidence="7">
        <dbReference type="Rhea" id="RHEA:21257"/>
    </physiologicalReaction>
</comment>
<dbReference type="UniPathway" id="UPA00053">
    <property type="reaction ID" value="UER00089"/>
</dbReference>
<dbReference type="InterPro" id="IPR036968">
    <property type="entry name" value="Enolpyruvate_Tfrase_sf"/>
</dbReference>
<dbReference type="PIRSF" id="PIRSF000505">
    <property type="entry name" value="EPSPS"/>
    <property type="match status" value="1"/>
</dbReference>
<protein>
    <recommendedName>
        <fullName evidence="3">3-phosphoshikimate 1-carboxyvinyltransferase</fullName>
        <ecNumber evidence="3">2.5.1.19</ecNumber>
    </recommendedName>
</protein>
<accession>A0A0W8G2A6</accession>
<name>A0A0W8G2A6_9ZZZZ</name>
<evidence type="ECO:0000259" key="8">
    <source>
        <dbReference type="Pfam" id="PF00275"/>
    </source>
</evidence>
<dbReference type="PROSITE" id="PS00885">
    <property type="entry name" value="EPSP_SYNTHASE_2"/>
    <property type="match status" value="1"/>
</dbReference>
<keyword evidence="5 9" id="KW-0808">Transferase</keyword>
<dbReference type="GO" id="GO:0003866">
    <property type="term" value="F:3-phosphoshikimate 1-carboxyvinyltransferase activity"/>
    <property type="evidence" value="ECO:0007669"/>
    <property type="project" value="UniProtKB-EC"/>
</dbReference>
<dbReference type="PANTHER" id="PTHR21090:SF5">
    <property type="entry name" value="PENTAFUNCTIONAL AROM POLYPEPTIDE"/>
    <property type="match status" value="1"/>
</dbReference>
<evidence type="ECO:0000256" key="2">
    <source>
        <dbReference type="ARBA" id="ARBA00009948"/>
    </source>
</evidence>
<dbReference type="GO" id="GO:0009423">
    <property type="term" value="P:chorismate biosynthetic process"/>
    <property type="evidence" value="ECO:0007669"/>
    <property type="project" value="UniProtKB-UniPathway"/>
</dbReference>